<keyword evidence="4" id="KW-1185">Reference proteome</keyword>
<dbReference type="GO" id="GO:0003677">
    <property type="term" value="F:DNA binding"/>
    <property type="evidence" value="ECO:0007669"/>
    <property type="project" value="UniProtKB-KW"/>
</dbReference>
<dbReference type="eggNOG" id="COG0675">
    <property type="taxonomic scope" value="Bacteria"/>
</dbReference>
<protein>
    <submittedName>
        <fullName evidence="3">Transposase</fullName>
    </submittedName>
</protein>
<dbReference type="PANTHER" id="PTHR36172:SF1">
    <property type="entry name" value="RESOLVASE-RELATED"/>
    <property type="match status" value="1"/>
</dbReference>
<keyword evidence="1" id="KW-0238">DNA-binding</keyword>
<sequence>MSVWEYVTENSVGKIGEGDFSRIQRLCLPFDRLISKISLSKGKQKRRIRKAARIITIRIQNLINELHHKAARFLVDNFDFILLPTFETSQMSKRQERKIRWPKGHATRTKTVRNLLSFAHYRFKQFLKHKAFETGKLVVDVCEAYTSQTVSWTGELVKIGGSKIIKSKIDGQKMDRDINGARGIFLRALVDTPWMREHLALAG</sequence>
<evidence type="ECO:0000256" key="1">
    <source>
        <dbReference type="ARBA" id="ARBA00023125"/>
    </source>
</evidence>
<feature type="domain" description="Cas12f1-like TNB" evidence="2">
    <location>
        <begin position="120"/>
        <end position="184"/>
    </location>
</feature>
<evidence type="ECO:0000313" key="4">
    <source>
        <dbReference type="Proteomes" id="UP000003959"/>
    </source>
</evidence>
<dbReference type="Proteomes" id="UP000003959">
    <property type="component" value="Unassembled WGS sequence"/>
</dbReference>
<evidence type="ECO:0000313" key="3">
    <source>
        <dbReference type="EMBL" id="EGJ31978.1"/>
    </source>
</evidence>
<dbReference type="EMBL" id="GL890930">
    <property type="protein sequence ID" value="EGJ31978.1"/>
    <property type="molecule type" value="Genomic_DNA"/>
</dbReference>
<evidence type="ECO:0000259" key="2">
    <source>
        <dbReference type="Pfam" id="PF07282"/>
    </source>
</evidence>
<dbReference type="AlphaFoldDB" id="F4XU02"/>
<dbReference type="PANTHER" id="PTHR36172">
    <property type="match status" value="1"/>
</dbReference>
<dbReference type="InterPro" id="IPR051491">
    <property type="entry name" value="Recombinase/Transposase-rel"/>
</dbReference>
<accession>F4XU02</accession>
<gene>
    <name evidence="3" type="ORF">LYNGBM3L_31570</name>
</gene>
<organism evidence="3 4">
    <name type="scientific">Moorena producens 3L</name>
    <dbReference type="NCBI Taxonomy" id="489825"/>
    <lineage>
        <taxon>Bacteria</taxon>
        <taxon>Bacillati</taxon>
        <taxon>Cyanobacteriota</taxon>
        <taxon>Cyanophyceae</taxon>
        <taxon>Coleofasciculales</taxon>
        <taxon>Coleofasciculaceae</taxon>
        <taxon>Moorena</taxon>
    </lineage>
</organism>
<dbReference type="RefSeq" id="WP_008185863.1">
    <property type="nucleotide sequence ID" value="NZ_MKZR01000001.1"/>
</dbReference>
<proteinExistence type="predicted"/>
<name>F4XU02_9CYAN</name>
<dbReference type="HOGENOM" id="CLU_029254_1_1_3"/>
<dbReference type="InterPro" id="IPR010095">
    <property type="entry name" value="Cas12f1-like_TNB"/>
</dbReference>
<dbReference type="Pfam" id="PF07282">
    <property type="entry name" value="Cas12f1-like_TNB"/>
    <property type="match status" value="1"/>
</dbReference>
<reference evidence="4" key="1">
    <citation type="journal article" date="2011" name="Proc. Natl. Acad. Sci. U.S.A.">
        <title>Genomic insights into the physiology and ecology of the marine filamentous cyanobacterium Lyngbya majuscula.</title>
        <authorList>
            <person name="Jones A.C."/>
            <person name="Monroe E.A."/>
            <person name="Podell S."/>
            <person name="Hess W.R."/>
            <person name="Klages S."/>
            <person name="Esquenazi E."/>
            <person name="Niessen S."/>
            <person name="Hoover H."/>
            <person name="Rothmann M."/>
            <person name="Lasken R.S."/>
            <person name="Yates J.R.III."/>
            <person name="Reinhardt R."/>
            <person name="Kube M."/>
            <person name="Burkart M.D."/>
            <person name="Allen E.E."/>
            <person name="Dorrestein P.C."/>
            <person name="Gerwick W.H."/>
            <person name="Gerwick L."/>
        </authorList>
    </citation>
    <scope>NUCLEOTIDE SEQUENCE [LARGE SCALE GENOMIC DNA]</scope>
    <source>
        <strain evidence="4">3L</strain>
    </source>
</reference>